<reference evidence="5" key="2">
    <citation type="submission" date="2025-08" db="UniProtKB">
        <authorList>
            <consortium name="RefSeq"/>
        </authorList>
    </citation>
    <scope>IDENTIFICATION</scope>
    <source>
        <tissue evidence="5">Leaf</tissue>
    </source>
</reference>
<dbReference type="PANTHER" id="PTHR10492:SF90">
    <property type="entry name" value="ATP-DEPENDENT DNA HELICASE"/>
    <property type="match status" value="1"/>
</dbReference>
<dbReference type="InterPro" id="IPR027417">
    <property type="entry name" value="P-loop_NTPase"/>
</dbReference>
<keyword evidence="1" id="KW-0227">DNA damage</keyword>
<dbReference type="EC" id="5.6.2.3" evidence="1"/>
<comment type="cofactor">
    <cofactor evidence="1">
        <name>Mg(2+)</name>
        <dbReference type="ChEBI" id="CHEBI:18420"/>
    </cofactor>
</comment>
<keyword evidence="4" id="KW-1185">Reference proteome</keyword>
<reference evidence="4" key="1">
    <citation type="journal article" date="2015" name="Nat. Genet.">
        <title>The pineapple genome and the evolution of CAM photosynthesis.</title>
        <authorList>
            <person name="Ming R."/>
            <person name="VanBuren R."/>
            <person name="Wai C.M."/>
            <person name="Tang H."/>
            <person name="Schatz M.C."/>
            <person name="Bowers J.E."/>
            <person name="Lyons E."/>
            <person name="Wang M.L."/>
            <person name="Chen J."/>
            <person name="Biggers E."/>
            <person name="Zhang J."/>
            <person name="Huang L."/>
            <person name="Zhang L."/>
            <person name="Miao W."/>
            <person name="Zhang J."/>
            <person name="Ye Z."/>
            <person name="Miao C."/>
            <person name="Lin Z."/>
            <person name="Wang H."/>
            <person name="Zhou H."/>
            <person name="Yim W.C."/>
            <person name="Priest H.D."/>
            <person name="Zheng C."/>
            <person name="Woodhouse M."/>
            <person name="Edger P.P."/>
            <person name="Guyot R."/>
            <person name="Guo H.B."/>
            <person name="Guo H."/>
            <person name="Zheng G."/>
            <person name="Singh R."/>
            <person name="Sharma A."/>
            <person name="Min X."/>
            <person name="Zheng Y."/>
            <person name="Lee H."/>
            <person name="Gurtowski J."/>
            <person name="Sedlazeck F.J."/>
            <person name="Harkess A."/>
            <person name="McKain M.R."/>
            <person name="Liao Z."/>
            <person name="Fang J."/>
            <person name="Liu J."/>
            <person name="Zhang X."/>
            <person name="Zhang Q."/>
            <person name="Hu W."/>
            <person name="Qin Y."/>
            <person name="Wang K."/>
            <person name="Chen L.Y."/>
            <person name="Shirley N."/>
            <person name="Lin Y.R."/>
            <person name="Liu L.Y."/>
            <person name="Hernandez A.G."/>
            <person name="Wright C.L."/>
            <person name="Bulone V."/>
            <person name="Tuskan G.A."/>
            <person name="Heath K."/>
            <person name="Zee F."/>
            <person name="Moore P.H."/>
            <person name="Sunkar R."/>
            <person name="Leebens-Mack J.H."/>
            <person name="Mockler T."/>
            <person name="Bennetzen J.L."/>
            <person name="Freeling M."/>
            <person name="Sankoff D."/>
            <person name="Paterson A.H."/>
            <person name="Zhu X."/>
            <person name="Yang X."/>
            <person name="Smith J.A."/>
            <person name="Cushman J.C."/>
            <person name="Paull R.E."/>
            <person name="Yu Q."/>
        </authorList>
    </citation>
    <scope>NUCLEOTIDE SEQUENCE [LARGE SCALE GENOMIC DNA]</scope>
    <source>
        <strain evidence="4">cv. F153</strain>
    </source>
</reference>
<keyword evidence="1" id="KW-0067">ATP-binding</keyword>
<name>A0A6P5EFP0_ANACO</name>
<gene>
    <name evidence="5" type="primary">LOC109705725</name>
</gene>
<dbReference type="InterPro" id="IPR025476">
    <property type="entry name" value="Helitron_helicase-like"/>
</dbReference>
<dbReference type="OrthoDB" id="662314at2759"/>
<dbReference type="GO" id="GO:0000723">
    <property type="term" value="P:telomere maintenance"/>
    <property type="evidence" value="ECO:0007669"/>
    <property type="project" value="InterPro"/>
</dbReference>
<keyword evidence="1" id="KW-0347">Helicase</keyword>
<evidence type="ECO:0000259" key="2">
    <source>
        <dbReference type="Pfam" id="PF05970"/>
    </source>
</evidence>
<dbReference type="GO" id="GO:0005524">
    <property type="term" value="F:ATP binding"/>
    <property type="evidence" value="ECO:0007669"/>
    <property type="project" value="UniProtKB-KW"/>
</dbReference>
<evidence type="ECO:0000313" key="5">
    <source>
        <dbReference type="RefSeq" id="XP_020082082.1"/>
    </source>
</evidence>
<dbReference type="PANTHER" id="PTHR10492">
    <property type="match status" value="1"/>
</dbReference>
<keyword evidence="1" id="KW-0233">DNA recombination</keyword>
<proteinExistence type="inferred from homology"/>
<dbReference type="GO" id="GO:0006281">
    <property type="term" value="P:DNA repair"/>
    <property type="evidence" value="ECO:0007669"/>
    <property type="project" value="UniProtKB-KW"/>
</dbReference>
<dbReference type="GO" id="GO:0016787">
    <property type="term" value="F:hydrolase activity"/>
    <property type="evidence" value="ECO:0007669"/>
    <property type="project" value="UniProtKB-KW"/>
</dbReference>
<evidence type="ECO:0000313" key="4">
    <source>
        <dbReference type="Proteomes" id="UP000515123"/>
    </source>
</evidence>
<comment type="catalytic activity">
    <reaction evidence="1">
        <text>ATP + H2O = ADP + phosphate + H(+)</text>
        <dbReference type="Rhea" id="RHEA:13065"/>
        <dbReference type="ChEBI" id="CHEBI:15377"/>
        <dbReference type="ChEBI" id="CHEBI:15378"/>
        <dbReference type="ChEBI" id="CHEBI:30616"/>
        <dbReference type="ChEBI" id="CHEBI:43474"/>
        <dbReference type="ChEBI" id="CHEBI:456216"/>
        <dbReference type="EC" id="5.6.2.3"/>
    </reaction>
</comment>
<protein>
    <recommendedName>
        <fullName evidence="1">ATP-dependent DNA helicase</fullName>
        <ecNumber evidence="1">5.6.2.3</ecNumber>
    </recommendedName>
</protein>
<dbReference type="Gene3D" id="3.40.50.300">
    <property type="entry name" value="P-loop containing nucleotide triphosphate hydrolases"/>
    <property type="match status" value="1"/>
</dbReference>
<dbReference type="GO" id="GO:0043139">
    <property type="term" value="F:5'-3' DNA helicase activity"/>
    <property type="evidence" value="ECO:0007669"/>
    <property type="project" value="UniProtKB-EC"/>
</dbReference>
<dbReference type="AlphaFoldDB" id="A0A6P5EFP0"/>
<feature type="domain" description="Helitron helicase-like" evidence="3">
    <location>
        <begin position="268"/>
        <end position="383"/>
    </location>
</feature>
<evidence type="ECO:0000256" key="1">
    <source>
        <dbReference type="RuleBase" id="RU363044"/>
    </source>
</evidence>
<accession>A0A6P5EFP0</accession>
<comment type="similarity">
    <text evidence="1">Belongs to the helicase family.</text>
</comment>
<organism evidence="4 5">
    <name type="scientific">Ananas comosus</name>
    <name type="common">Pineapple</name>
    <name type="synonym">Ananas ananas</name>
    <dbReference type="NCBI Taxonomy" id="4615"/>
    <lineage>
        <taxon>Eukaryota</taxon>
        <taxon>Viridiplantae</taxon>
        <taxon>Streptophyta</taxon>
        <taxon>Embryophyta</taxon>
        <taxon>Tracheophyta</taxon>
        <taxon>Spermatophyta</taxon>
        <taxon>Magnoliopsida</taxon>
        <taxon>Liliopsida</taxon>
        <taxon>Poales</taxon>
        <taxon>Bromeliaceae</taxon>
        <taxon>Bromelioideae</taxon>
        <taxon>Ananas</taxon>
    </lineage>
</organism>
<evidence type="ECO:0000259" key="3">
    <source>
        <dbReference type="Pfam" id="PF14214"/>
    </source>
</evidence>
<dbReference type="SUPFAM" id="SSF52540">
    <property type="entry name" value="P-loop containing nucleoside triphosphate hydrolases"/>
    <property type="match status" value="1"/>
</dbReference>
<dbReference type="Proteomes" id="UP000515123">
    <property type="component" value="Unplaced"/>
</dbReference>
<dbReference type="Pfam" id="PF05970">
    <property type="entry name" value="PIF1"/>
    <property type="match status" value="1"/>
</dbReference>
<keyword evidence="1" id="KW-0234">DNA repair</keyword>
<feature type="domain" description="DNA helicase Pif1-like DEAD-box helicase" evidence="2">
    <location>
        <begin position="846"/>
        <end position="1014"/>
    </location>
</feature>
<dbReference type="Pfam" id="PF14214">
    <property type="entry name" value="Helitron_like_N"/>
    <property type="match status" value="1"/>
</dbReference>
<dbReference type="GO" id="GO:0006310">
    <property type="term" value="P:DNA recombination"/>
    <property type="evidence" value="ECO:0007669"/>
    <property type="project" value="UniProtKB-KW"/>
</dbReference>
<sequence>MSSNIMLDCLSMDVNHVELNYGMQKEFTNHATNKLLGFQYVVRKTLPLLQSTPELLDTLLDYGVSGKAKHFRKNIRTYNSMFALTSFGAKVDNDINRKLGPYVFKISGQNYHRMYSLLPMDGHRPKFAQLYIYDTENEIDNRMRAFNSRDELQDIDRNIVRQLMEVFDSRNEVVKAFRMARDRFREANYLPIRLRLIGTRPESGPQYNPPMSSEIAGLIIGDFGTADRQRDIIVEHKMEGLKRITDLHPSFMAMQYPILFPYGDVDGNVIGKKIILPSSFTAGPRYMIQNYQDAIAICRHCGHPDLFITFTCNTQWLEIQNALLFIPGQRPENRPDIVSRVFKIKVDALMADIKNGTYFGMPAADLYTIEFQKRGLPHVHILVWLQGKHRSVTPADIDLFISAEIPDKNTYTDEYQAVSKFMMHGPCGSANPRAPCMAKGYCSKYFSKEFRPHTVMDENGFAIYKRRNNGEYVTKNGVDLDNCYVVPHNLQLVVKYQAHINVEWCNKTRLIKYLFKYINKGPDRIRAIIEDDSSTTNSTCRQQDREVDEIKKYLDCRYLSAYEAVWRLFQFDIHCRDPTVERLTIHLPLMNNIVYHEMQTLDDILRRPDVTKTMFTEWMATNQVYDDARELTYVEFPTKWVWHSDDKIWTKRKKGHRIGRIVYIHPNSGELYFLRMLLNKVKGARNYTEIRTVNGIIYETFRAACDALELLGDDLEWRHPFEEAAYWSSASDLRQLFVTIIMFCEVADPVKLWNDYWESMSDDIIYRVKNLLGISSLKMPDAEIQNYVLCELELLLNKNNSSLVQFKLPLPNRLLMEDSNNRLLREELDYDSNALRAEHMELFKGINRDQLIVYSAVLSSVYEERGNLFFVYGHGGTGKTYLWRTIIAKLRSEGRIVLAVASSGIASLLLPGGRTAHSRFKIPVKLDEFSTCEIKKRTQLAKLLAHTSLIIWDEAPMNHRNCFEALDKSLQDILQTAEEVAEEKLFGGKTVLLGGDFRQILPFIVGGTRQDVTTRDHPPIWPAFAILS</sequence>
<dbReference type="InterPro" id="IPR010285">
    <property type="entry name" value="DNA_helicase_pif1-like_DEAD"/>
</dbReference>
<dbReference type="RefSeq" id="XP_020082082.1">
    <property type="nucleotide sequence ID" value="XM_020226493.1"/>
</dbReference>
<dbReference type="GeneID" id="109705725"/>
<keyword evidence="1" id="KW-0547">Nucleotide-binding</keyword>
<keyword evidence="1" id="KW-0378">Hydrolase</keyword>